<dbReference type="InterPro" id="IPR001010">
    <property type="entry name" value="Thionin"/>
</dbReference>
<dbReference type="Pfam" id="PF00321">
    <property type="entry name" value="Thionin"/>
    <property type="match status" value="1"/>
</dbReference>
<dbReference type="AlphaFoldDB" id="A0A2K2DS10"/>
<comment type="subcellular location">
    <subcellularLocation>
        <location evidence="2">Secreted</location>
    </subcellularLocation>
</comment>
<organism evidence="10">
    <name type="scientific">Brachypodium distachyon</name>
    <name type="common">Purple false brome</name>
    <name type="synonym">Trachynia distachya</name>
    <dbReference type="NCBI Taxonomy" id="15368"/>
    <lineage>
        <taxon>Eukaryota</taxon>
        <taxon>Viridiplantae</taxon>
        <taxon>Streptophyta</taxon>
        <taxon>Embryophyta</taxon>
        <taxon>Tracheophyta</taxon>
        <taxon>Spermatophyta</taxon>
        <taxon>Magnoliopsida</taxon>
        <taxon>Liliopsida</taxon>
        <taxon>Poales</taxon>
        <taxon>Poaceae</taxon>
        <taxon>BOP clade</taxon>
        <taxon>Pooideae</taxon>
        <taxon>Stipodae</taxon>
        <taxon>Brachypodieae</taxon>
        <taxon>Brachypodium</taxon>
    </lineage>
</organism>
<dbReference type="Proteomes" id="UP000008810">
    <property type="component" value="Chromosome 1"/>
</dbReference>
<gene>
    <name evidence="11" type="primary">LOC100841700</name>
    <name evidence="10" type="ORF">BRADI_1g57302v3</name>
</gene>
<reference evidence="11" key="3">
    <citation type="submission" date="2018-08" db="UniProtKB">
        <authorList>
            <consortium name="EnsemblPlants"/>
        </authorList>
    </citation>
    <scope>IDENTIFICATION</scope>
    <source>
        <strain evidence="11">cv. Bd21</strain>
    </source>
</reference>
<comment type="function">
    <text evidence="1">Thionins are small plant proteins which are toxic to animal cells. They seem to exert their toxic effect at the level of the cell membrane. Their precise function is not known.</text>
</comment>
<dbReference type="KEGG" id="bdi:100841700"/>
<evidence type="ECO:0000313" key="10">
    <source>
        <dbReference type="EMBL" id="PNT77067.1"/>
    </source>
</evidence>
<dbReference type="Gramene" id="PNT77067">
    <property type="protein sequence ID" value="PNT77067"/>
    <property type="gene ID" value="BRADI_1g57302v3"/>
</dbReference>
<proteinExistence type="inferred from homology"/>
<dbReference type="RefSeq" id="XP_003561421.2">
    <property type="nucleotide sequence ID" value="XM_003561373.3"/>
</dbReference>
<dbReference type="SUPFAM" id="SSF57429">
    <property type="entry name" value="Crambin-like"/>
    <property type="match status" value="1"/>
</dbReference>
<dbReference type="EnsemblPlants" id="PNT77067">
    <property type="protein sequence ID" value="PNT77067"/>
    <property type="gene ID" value="BRADI_1g57302v3"/>
</dbReference>
<evidence type="ECO:0000256" key="8">
    <source>
        <dbReference type="ARBA" id="ARBA00043965"/>
    </source>
</evidence>
<evidence type="ECO:0000313" key="11">
    <source>
        <dbReference type="EnsemblPlants" id="PNT77067"/>
    </source>
</evidence>
<evidence type="ECO:0000256" key="7">
    <source>
        <dbReference type="ARBA" id="ARBA00023157"/>
    </source>
</evidence>
<dbReference type="FunCoup" id="A0A2K2DS10">
    <property type="interactions" value="112"/>
</dbReference>
<dbReference type="EMBL" id="CM000880">
    <property type="protein sequence ID" value="PNT77067.1"/>
    <property type="molecule type" value="Genomic_DNA"/>
</dbReference>
<reference evidence="10" key="2">
    <citation type="submission" date="2017-06" db="EMBL/GenBank/DDBJ databases">
        <title>WGS assembly of Brachypodium distachyon.</title>
        <authorList>
            <consortium name="The International Brachypodium Initiative"/>
            <person name="Lucas S."/>
            <person name="Harmon-Smith M."/>
            <person name="Lail K."/>
            <person name="Tice H."/>
            <person name="Grimwood J."/>
            <person name="Bruce D."/>
            <person name="Barry K."/>
            <person name="Shu S."/>
            <person name="Lindquist E."/>
            <person name="Wang M."/>
            <person name="Pitluck S."/>
            <person name="Vogel J.P."/>
            <person name="Garvin D.F."/>
            <person name="Mockler T.C."/>
            <person name="Schmutz J."/>
            <person name="Rokhsar D."/>
            <person name="Bevan M.W."/>
        </authorList>
    </citation>
    <scope>NUCLEOTIDE SEQUENCE</scope>
    <source>
        <strain evidence="10">Bd21</strain>
    </source>
</reference>
<evidence type="ECO:0000256" key="4">
    <source>
        <dbReference type="ARBA" id="ARBA00022656"/>
    </source>
</evidence>
<evidence type="ECO:0000256" key="5">
    <source>
        <dbReference type="ARBA" id="ARBA00022729"/>
    </source>
</evidence>
<evidence type="ECO:0000256" key="9">
    <source>
        <dbReference type="SAM" id="SignalP"/>
    </source>
</evidence>
<evidence type="ECO:0000256" key="6">
    <source>
        <dbReference type="ARBA" id="ARBA00022821"/>
    </source>
</evidence>
<keyword evidence="4" id="KW-0800">Toxin</keyword>
<evidence type="ECO:0000313" key="12">
    <source>
        <dbReference type="Proteomes" id="UP000008810"/>
    </source>
</evidence>
<keyword evidence="7" id="KW-1015">Disulfide bond</keyword>
<feature type="chain" id="PRO_5043158757" evidence="9">
    <location>
        <begin position="29"/>
        <end position="138"/>
    </location>
</feature>
<dbReference type="GeneID" id="100841700"/>
<dbReference type="GO" id="GO:0090729">
    <property type="term" value="F:toxin activity"/>
    <property type="evidence" value="ECO:0007669"/>
    <property type="project" value="UniProtKB-KW"/>
</dbReference>
<dbReference type="PRINTS" id="PR00287">
    <property type="entry name" value="THIONIN"/>
</dbReference>
<feature type="signal peptide" evidence="9">
    <location>
        <begin position="1"/>
        <end position="28"/>
    </location>
</feature>
<keyword evidence="6" id="KW-0611">Plant defense</keyword>
<dbReference type="FunFam" id="3.30.1350.10:FF:000001">
    <property type="entry name" value="Hellethionin-D"/>
    <property type="match status" value="1"/>
</dbReference>
<name>A0A2K2DS10_BRADI</name>
<dbReference type="GO" id="GO:0005576">
    <property type="term" value="C:extracellular region"/>
    <property type="evidence" value="ECO:0007669"/>
    <property type="project" value="UniProtKB-SubCell"/>
</dbReference>
<accession>A0A2K2DS10</accession>
<dbReference type="InterPro" id="IPR036391">
    <property type="entry name" value="Thionin-like_sf"/>
</dbReference>
<dbReference type="PROSITE" id="PS00271">
    <property type="entry name" value="THIONIN"/>
    <property type="match status" value="1"/>
</dbReference>
<reference evidence="10 11" key="1">
    <citation type="journal article" date="2010" name="Nature">
        <title>Genome sequencing and analysis of the model grass Brachypodium distachyon.</title>
        <authorList>
            <consortium name="International Brachypodium Initiative"/>
        </authorList>
    </citation>
    <scope>NUCLEOTIDE SEQUENCE [LARGE SCALE GENOMIC DNA]</scope>
    <source>
        <strain evidence="10 11">Bd21</strain>
    </source>
</reference>
<dbReference type="GO" id="GO:0006952">
    <property type="term" value="P:defense response"/>
    <property type="evidence" value="ECO:0007669"/>
    <property type="project" value="UniProtKB-KW"/>
</dbReference>
<dbReference type="PANTHER" id="PTHR33920:SF2">
    <property type="entry name" value="THIONIN-2.1-RELATED"/>
    <property type="match status" value="1"/>
</dbReference>
<protein>
    <submittedName>
        <fullName evidence="10 11">Uncharacterized protein</fullName>
    </submittedName>
</protein>
<comment type="similarity">
    <text evidence="8">Belongs to the plant thionin (TC 1.C.44) family. 4 C-C subfamily.</text>
</comment>
<evidence type="ECO:0000256" key="2">
    <source>
        <dbReference type="ARBA" id="ARBA00004613"/>
    </source>
</evidence>
<keyword evidence="12" id="KW-1185">Reference proteome</keyword>
<keyword evidence="5 9" id="KW-0732">Signal</keyword>
<evidence type="ECO:0000256" key="3">
    <source>
        <dbReference type="ARBA" id="ARBA00022525"/>
    </source>
</evidence>
<dbReference type="OrthoDB" id="653285at2759"/>
<dbReference type="PANTHER" id="PTHR33920">
    <property type="entry name" value="THIONIN-2.1-RELATED"/>
    <property type="match status" value="1"/>
</dbReference>
<keyword evidence="3" id="KW-0964">Secreted</keyword>
<dbReference type="Gene3D" id="3.30.1350.10">
    <property type="entry name" value="Thionin-like"/>
    <property type="match status" value="1"/>
</dbReference>
<sequence length="138" mass="14508">MASNNGLKSAIICVLVLGLVLEQVQVEGKSCCKTTIARNCYNLCRAAGGARQVCASTCGCKIISGNKCPSSFPKMDLLPESGEPDAIKYCNIGCSSTVCDNMNHVFRGEEMKINVELCLNACVSFCNGNEADVASVAA</sequence>
<evidence type="ECO:0000256" key="1">
    <source>
        <dbReference type="ARBA" id="ARBA00002847"/>
    </source>
</evidence>